<feature type="domain" description="G-protein coupled receptors family 1 profile" evidence="11">
    <location>
        <begin position="68"/>
        <end position="313"/>
    </location>
</feature>
<feature type="transmembrane region" description="Helical" evidence="10">
    <location>
        <begin position="89"/>
        <end position="109"/>
    </location>
</feature>
<evidence type="ECO:0000256" key="7">
    <source>
        <dbReference type="ARBA" id="ARBA00023170"/>
    </source>
</evidence>
<reference evidence="12 13" key="1">
    <citation type="journal article" date="2013" name="Nature">
        <title>Insights into bilaterian evolution from three spiralian genomes.</title>
        <authorList>
            <person name="Simakov O."/>
            <person name="Marletaz F."/>
            <person name="Cho S.J."/>
            <person name="Edsinger-Gonzales E."/>
            <person name="Havlak P."/>
            <person name="Hellsten U."/>
            <person name="Kuo D.H."/>
            <person name="Larsson T."/>
            <person name="Lv J."/>
            <person name="Arendt D."/>
            <person name="Savage R."/>
            <person name="Osoegawa K."/>
            <person name="de Jong P."/>
            <person name="Grimwood J."/>
            <person name="Chapman J.A."/>
            <person name="Shapiro H."/>
            <person name="Aerts A."/>
            <person name="Otillar R.P."/>
            <person name="Terry A.Y."/>
            <person name="Boore J.L."/>
            <person name="Grigoriev I.V."/>
            <person name="Lindberg D.R."/>
            <person name="Seaver E.C."/>
            <person name="Weisblat D.A."/>
            <person name="Putnam N.H."/>
            <person name="Rokhsar D.S."/>
        </authorList>
    </citation>
    <scope>NUCLEOTIDE SEQUENCE [LARGE SCALE GENOMIC DNA]</scope>
</reference>
<accession>V4ABM9</accession>
<dbReference type="Pfam" id="PF00001">
    <property type="entry name" value="7tm_1"/>
    <property type="match status" value="1"/>
</dbReference>
<keyword evidence="13" id="KW-1185">Reference proteome</keyword>
<evidence type="ECO:0000256" key="9">
    <source>
        <dbReference type="SAM" id="MobiDB-lite"/>
    </source>
</evidence>
<dbReference type="OMA" id="PQDANCT"/>
<evidence type="ECO:0000256" key="3">
    <source>
        <dbReference type="ARBA" id="ARBA00022692"/>
    </source>
</evidence>
<dbReference type="GO" id="GO:0005886">
    <property type="term" value="C:plasma membrane"/>
    <property type="evidence" value="ECO:0007669"/>
    <property type="project" value="UniProtKB-SubCell"/>
</dbReference>
<feature type="transmembrane region" description="Helical" evidence="10">
    <location>
        <begin position="258"/>
        <end position="283"/>
    </location>
</feature>
<protein>
    <recommendedName>
        <fullName evidence="11">G-protein coupled receptors family 1 profile domain-containing protein</fullName>
    </recommendedName>
</protein>
<evidence type="ECO:0000256" key="1">
    <source>
        <dbReference type="ARBA" id="ARBA00004651"/>
    </source>
</evidence>
<proteinExistence type="predicted"/>
<comment type="subcellular location">
    <subcellularLocation>
        <location evidence="1">Cell membrane</location>
        <topology evidence="1">Multi-pass membrane protein</topology>
    </subcellularLocation>
</comment>
<feature type="transmembrane region" description="Helical" evidence="10">
    <location>
        <begin position="171"/>
        <end position="192"/>
    </location>
</feature>
<evidence type="ECO:0000256" key="2">
    <source>
        <dbReference type="ARBA" id="ARBA00022475"/>
    </source>
</evidence>
<keyword evidence="7" id="KW-0675">Receptor</keyword>
<dbReference type="Proteomes" id="UP000030746">
    <property type="component" value="Unassembled WGS sequence"/>
</dbReference>
<dbReference type="CDD" id="cd00637">
    <property type="entry name" value="7tm_classA_rhodopsin-like"/>
    <property type="match status" value="1"/>
</dbReference>
<keyword evidence="6 10" id="KW-0472">Membrane</keyword>
<evidence type="ECO:0000259" key="11">
    <source>
        <dbReference type="PROSITE" id="PS50262"/>
    </source>
</evidence>
<dbReference type="EMBL" id="KB200521">
    <property type="protein sequence ID" value="ESP01369.1"/>
    <property type="molecule type" value="Genomic_DNA"/>
</dbReference>
<dbReference type="HOGENOM" id="CLU_488606_0_0_1"/>
<feature type="transmembrane region" description="Helical" evidence="10">
    <location>
        <begin position="52"/>
        <end position="77"/>
    </location>
</feature>
<dbReference type="InterPro" id="IPR017452">
    <property type="entry name" value="GPCR_Rhodpsn_7TM"/>
</dbReference>
<evidence type="ECO:0000256" key="4">
    <source>
        <dbReference type="ARBA" id="ARBA00022989"/>
    </source>
</evidence>
<dbReference type="RefSeq" id="XP_009048003.1">
    <property type="nucleotide sequence ID" value="XM_009049755.1"/>
</dbReference>
<dbReference type="InterPro" id="IPR050569">
    <property type="entry name" value="TAAR"/>
</dbReference>
<organism evidence="12 13">
    <name type="scientific">Lottia gigantea</name>
    <name type="common">Giant owl limpet</name>
    <dbReference type="NCBI Taxonomy" id="225164"/>
    <lineage>
        <taxon>Eukaryota</taxon>
        <taxon>Metazoa</taxon>
        <taxon>Spiralia</taxon>
        <taxon>Lophotrochozoa</taxon>
        <taxon>Mollusca</taxon>
        <taxon>Gastropoda</taxon>
        <taxon>Patellogastropoda</taxon>
        <taxon>Lottioidea</taxon>
        <taxon>Lottiidae</taxon>
        <taxon>Lottia</taxon>
    </lineage>
</organism>
<evidence type="ECO:0000256" key="6">
    <source>
        <dbReference type="ARBA" id="ARBA00023136"/>
    </source>
</evidence>
<dbReference type="PANTHER" id="PTHR24249:SF372">
    <property type="entry name" value="G-PROTEIN COUPLED RECEPTORS FAMILY 1 PROFILE DOMAIN-CONTAINING PROTEIN"/>
    <property type="match status" value="1"/>
</dbReference>
<feature type="compositionally biased region" description="Polar residues" evidence="9">
    <location>
        <begin position="529"/>
        <end position="539"/>
    </location>
</feature>
<feature type="transmembrane region" description="Helical" evidence="10">
    <location>
        <begin position="218"/>
        <end position="237"/>
    </location>
</feature>
<keyword evidence="3 10" id="KW-0812">Transmembrane</keyword>
<dbReference type="KEGG" id="lgi:LOTGIDRAFT_157546"/>
<dbReference type="GeneID" id="20237420"/>
<dbReference type="SUPFAM" id="SSF81321">
    <property type="entry name" value="Family A G protein-coupled receptor-like"/>
    <property type="match status" value="1"/>
</dbReference>
<keyword evidence="2" id="KW-1003">Cell membrane</keyword>
<evidence type="ECO:0000313" key="12">
    <source>
        <dbReference type="EMBL" id="ESP01369.1"/>
    </source>
</evidence>
<gene>
    <name evidence="12" type="ORF">LOTGIDRAFT_157546</name>
</gene>
<feature type="region of interest" description="Disordered" evidence="9">
    <location>
        <begin position="389"/>
        <end position="409"/>
    </location>
</feature>
<dbReference type="AlphaFoldDB" id="V4ABM9"/>
<keyword evidence="4 10" id="KW-1133">Transmembrane helix</keyword>
<dbReference type="CTD" id="20237420"/>
<dbReference type="GO" id="GO:0004930">
    <property type="term" value="F:G protein-coupled receptor activity"/>
    <property type="evidence" value="ECO:0007669"/>
    <property type="project" value="UniProtKB-KW"/>
</dbReference>
<evidence type="ECO:0000313" key="13">
    <source>
        <dbReference type="Proteomes" id="UP000030746"/>
    </source>
</evidence>
<name>V4ABM9_LOTGI</name>
<keyword evidence="5" id="KW-0297">G-protein coupled receptor</keyword>
<dbReference type="PRINTS" id="PR00237">
    <property type="entry name" value="GPCRRHODOPSN"/>
</dbReference>
<dbReference type="InterPro" id="IPR000276">
    <property type="entry name" value="GPCR_Rhodpsn"/>
</dbReference>
<feature type="region of interest" description="Disordered" evidence="9">
    <location>
        <begin position="506"/>
        <end position="543"/>
    </location>
</feature>
<evidence type="ECO:0000256" key="5">
    <source>
        <dbReference type="ARBA" id="ARBA00023040"/>
    </source>
</evidence>
<dbReference type="Gene3D" id="1.20.1070.10">
    <property type="entry name" value="Rhodopsin 7-helix transmembrane proteins"/>
    <property type="match status" value="1"/>
</dbReference>
<sequence>MASESGAYTQLTTEFPNNATLSTIFEMNFTNNSSANNSNCAEVSADDLNQKLAFIIVNSIISLVIIVGNIATIVAVLKTPVLGRVSNRFLVTLTMADILVGVLASPLEILTDVPYFSNLLNTDKFFCLLQHVCLTIPARASLTSLTIILIDRSFYIGSDSVYNSWTTNLTTGLVIIGIWCIAIVTGSVPFFYNQWKPCVKCERTAVLHLVYHNIFESIYLLLCWSIMIASLIFIHSYSYHEKSTMTDEQKVKRQSDLMFINTFGLVFLFSVLCYLPSLTILILTNLDIEIPSYVNDVNSISTQMNSSMNFIVYFAHNQKFRRAFIRILCPNKFIELEAKFEANLRQAFDTNIKSKIMNVKSQIKSNVQSNIIDKVKVKDMQDDEKSICPEVISSNSRNSDQRRPDQQSKPTLLSLAIALDIESKRNVAQNSQNEIALEQDNIFSESSAEPDSQSVWDTAVEHNDESVLSDLASPDIMPKQTSSHNTVSSPGKIWTRFISWFSSKGVENDTDHTTESDDSASSEHRNTSENDSSVSNINDKITDKEKSNYERKLWMLNL</sequence>
<evidence type="ECO:0000256" key="10">
    <source>
        <dbReference type="SAM" id="Phobius"/>
    </source>
</evidence>
<feature type="compositionally biased region" description="Basic and acidic residues" evidence="9">
    <location>
        <begin position="506"/>
        <end position="528"/>
    </location>
</feature>
<feature type="transmembrane region" description="Helical" evidence="10">
    <location>
        <begin position="129"/>
        <end position="150"/>
    </location>
</feature>
<dbReference type="OrthoDB" id="5965749at2759"/>
<dbReference type="PANTHER" id="PTHR24249">
    <property type="entry name" value="HISTAMINE RECEPTOR-RELATED G-PROTEIN COUPLED RECEPTOR"/>
    <property type="match status" value="1"/>
</dbReference>
<keyword evidence="8" id="KW-0807">Transducer</keyword>
<evidence type="ECO:0000256" key="8">
    <source>
        <dbReference type="ARBA" id="ARBA00023224"/>
    </source>
</evidence>
<dbReference type="PROSITE" id="PS50262">
    <property type="entry name" value="G_PROTEIN_RECEP_F1_2"/>
    <property type="match status" value="1"/>
</dbReference>